<reference evidence="3" key="1">
    <citation type="journal article" date="2018" name="Nat. Genet.">
        <title>Extensive intraspecific gene order and gene structural variations between Mo17 and other maize genomes.</title>
        <authorList>
            <person name="Sun S."/>
            <person name="Zhou Y."/>
            <person name="Chen J."/>
            <person name="Shi J."/>
            <person name="Zhao H."/>
            <person name="Zhao H."/>
            <person name="Song W."/>
            <person name="Zhang M."/>
            <person name="Cui Y."/>
            <person name="Dong X."/>
            <person name="Liu H."/>
            <person name="Ma X."/>
            <person name="Jiao Y."/>
            <person name="Wang B."/>
            <person name="Wei X."/>
            <person name="Stein J.C."/>
            <person name="Glaubitz J.C."/>
            <person name="Lu F."/>
            <person name="Yu G."/>
            <person name="Liang C."/>
            <person name="Fengler K."/>
            <person name="Li B."/>
            <person name="Rafalski A."/>
            <person name="Schnable P.S."/>
            <person name="Ware D.H."/>
            <person name="Buckler E.S."/>
            <person name="Lai J."/>
        </authorList>
    </citation>
    <scope>NUCLEOTIDE SEQUENCE [LARGE SCALE GENOMIC DNA]</scope>
    <source>
        <tissue evidence="3">Seedling</tissue>
    </source>
</reference>
<organism evidence="3">
    <name type="scientific">Zea mays</name>
    <name type="common">Maize</name>
    <dbReference type="NCBI Taxonomy" id="4577"/>
    <lineage>
        <taxon>Eukaryota</taxon>
        <taxon>Viridiplantae</taxon>
        <taxon>Streptophyta</taxon>
        <taxon>Embryophyta</taxon>
        <taxon>Tracheophyta</taxon>
        <taxon>Spermatophyta</taxon>
        <taxon>Magnoliopsida</taxon>
        <taxon>Liliopsida</taxon>
        <taxon>Poales</taxon>
        <taxon>Poaceae</taxon>
        <taxon>PACMAD clade</taxon>
        <taxon>Panicoideae</taxon>
        <taxon>Andropogonodae</taxon>
        <taxon>Andropogoneae</taxon>
        <taxon>Tripsacinae</taxon>
        <taxon>Zea</taxon>
    </lineage>
</organism>
<keyword evidence="1" id="KW-0853">WD repeat</keyword>
<accession>A0A317Y728</accession>
<sequence length="108" mass="11517">MARRSLAVDATAGAASRVRFAPTSNNLLVSSWDSGLRLYDADEGTLRVNVESEAAFLDCCFEDESAAFACGSDGSVRRYDFHSGSQDTVGLHEDALACIEFSSLTGQV</sequence>
<dbReference type="Proteomes" id="UP000251960">
    <property type="component" value="Chromosome 1"/>
</dbReference>
<dbReference type="ExpressionAtlas" id="A0A317Y728">
    <property type="expression patterns" value="baseline and differential"/>
</dbReference>
<dbReference type="InterPro" id="IPR036322">
    <property type="entry name" value="WD40_repeat_dom_sf"/>
</dbReference>
<comment type="caution">
    <text evidence="3">The sequence shown here is derived from an EMBL/GenBank/DDBJ whole genome shotgun (WGS) entry which is preliminary data.</text>
</comment>
<evidence type="ECO:0000256" key="1">
    <source>
        <dbReference type="ARBA" id="ARBA00022574"/>
    </source>
</evidence>
<dbReference type="SUPFAM" id="SSF50978">
    <property type="entry name" value="WD40 repeat-like"/>
    <property type="match status" value="1"/>
</dbReference>
<dbReference type="InterPro" id="IPR015943">
    <property type="entry name" value="WD40/YVTN_repeat-like_dom_sf"/>
</dbReference>
<evidence type="ECO:0000256" key="2">
    <source>
        <dbReference type="ARBA" id="ARBA00022737"/>
    </source>
</evidence>
<keyword evidence="2" id="KW-0677">Repeat</keyword>
<dbReference type="EMBL" id="NCVQ01000001">
    <property type="protein sequence ID" value="PWZ54253.1"/>
    <property type="molecule type" value="Genomic_DNA"/>
</dbReference>
<protein>
    <submittedName>
        <fullName evidence="3">Mitotic checkpoint protein BUB3.3</fullName>
    </submittedName>
</protein>
<dbReference type="AlphaFoldDB" id="A0A317Y728"/>
<name>A0A317Y728_MAIZE</name>
<gene>
    <name evidence="3" type="primary">BUB3.3</name>
    <name evidence="3" type="ORF">Zm00014a_021689</name>
</gene>
<proteinExistence type="predicted"/>
<dbReference type="Gene3D" id="2.130.10.10">
    <property type="entry name" value="YVTN repeat-like/Quinoprotein amine dehydrogenase"/>
    <property type="match status" value="1"/>
</dbReference>
<evidence type="ECO:0000313" key="3">
    <source>
        <dbReference type="EMBL" id="PWZ54253.1"/>
    </source>
</evidence>
<dbReference type="PANTHER" id="PTHR10971">
    <property type="entry name" value="MRNA EXPORT FACTOR AND BUB3"/>
    <property type="match status" value="1"/>
</dbReference>